<dbReference type="RefSeq" id="WP_163461597.1">
    <property type="nucleotide sequence ID" value="NZ_JAAAMG010000003.1"/>
</dbReference>
<proteinExistence type="predicted"/>
<accession>A0A6N9T4A4</accession>
<reference evidence="1 2" key="1">
    <citation type="submission" date="2020-01" db="EMBL/GenBank/DDBJ databases">
        <title>Jiella pacifica sp. nov.</title>
        <authorList>
            <person name="Xue Z."/>
            <person name="Zhu S."/>
            <person name="Chen J."/>
            <person name="Yang J."/>
        </authorList>
    </citation>
    <scope>NUCLEOTIDE SEQUENCE [LARGE SCALE GENOMIC DNA]</scope>
    <source>
        <strain evidence="1 2">40Bstr34</strain>
    </source>
</reference>
<name>A0A6N9T4A4_9HYPH</name>
<dbReference type="EMBL" id="JAAAMG010000003">
    <property type="protein sequence ID" value="NDW03798.1"/>
    <property type="molecule type" value="Genomic_DNA"/>
</dbReference>
<organism evidence="1 2">
    <name type="scientific">Jiella pacifica</name>
    <dbReference type="NCBI Taxonomy" id="2696469"/>
    <lineage>
        <taxon>Bacteria</taxon>
        <taxon>Pseudomonadati</taxon>
        <taxon>Pseudomonadota</taxon>
        <taxon>Alphaproteobacteria</taxon>
        <taxon>Hyphomicrobiales</taxon>
        <taxon>Aurantimonadaceae</taxon>
        <taxon>Jiella</taxon>
    </lineage>
</organism>
<dbReference type="AlphaFoldDB" id="A0A6N9T4A4"/>
<gene>
    <name evidence="1" type="ORF">GTK09_05090</name>
</gene>
<keyword evidence="2" id="KW-1185">Reference proteome</keyword>
<evidence type="ECO:0000313" key="1">
    <source>
        <dbReference type="EMBL" id="NDW03798.1"/>
    </source>
</evidence>
<dbReference type="Proteomes" id="UP000469011">
    <property type="component" value="Unassembled WGS sequence"/>
</dbReference>
<sequence length="108" mass="11604">MVAMAGPPGGDIAFLARIAKAIWEEEVTLCKMALPGSEIDKSDIAALDEACLTLRRAIDRAERRGSLSVNPLPDDVEMEIEPCYGLGGIIRARAVTIPFVPGMPEPRV</sequence>
<comment type="caution">
    <text evidence="1">The sequence shown here is derived from an EMBL/GenBank/DDBJ whole genome shotgun (WGS) entry which is preliminary data.</text>
</comment>
<protein>
    <submittedName>
        <fullName evidence="1">Uncharacterized protein</fullName>
    </submittedName>
</protein>
<evidence type="ECO:0000313" key="2">
    <source>
        <dbReference type="Proteomes" id="UP000469011"/>
    </source>
</evidence>